<proteinExistence type="predicted"/>
<dbReference type="GO" id="GO:0008233">
    <property type="term" value="F:peptidase activity"/>
    <property type="evidence" value="ECO:0007669"/>
    <property type="project" value="UniProtKB-KW"/>
</dbReference>
<dbReference type="Proteomes" id="UP001151071">
    <property type="component" value="Unassembled WGS sequence"/>
</dbReference>
<dbReference type="InterPro" id="IPR009665">
    <property type="entry name" value="YyaC"/>
</dbReference>
<sequence>MGFFGRKEPEVKQKVLCWVHDNERTYHQEIDVVSSILSDLIQRATRENKEIVFLCVGSDRSIGDALGPLVGTMLKENGIAYQVYGTLEEPVHAFNLEHTLKTIQRQFRQPFIISIDAGLGEREQVGAVLLKEGPLLPGRALQKVLPAVGDYHLTGVVNYLDPLPAAQFLNDTRLFTVMKLARTIVQAITNVTNNQGCAR</sequence>
<accession>A0A9X3Z5C0</accession>
<dbReference type="RefSeq" id="WP_081904186.1">
    <property type="nucleotide sequence ID" value="NZ_JAPYYP010000044.1"/>
</dbReference>
<reference evidence="1" key="1">
    <citation type="submission" date="2022-12" db="EMBL/GenBank/DDBJ databases">
        <title>Draft genome sequence of the thermophilic strain Brevibacillus thermoruber HT42, isolated from Los Humeros, Puebla, Mexico, with biotechnological potential.</title>
        <authorList>
            <person name="Lara Sanchez J."/>
            <person name="Solis Palacios R."/>
            <person name="Bustos Baena A.S."/>
            <person name="Ruz Baez A.E."/>
            <person name="Espinosa Luna G."/>
            <person name="Oliart Ros R.M."/>
        </authorList>
    </citation>
    <scope>NUCLEOTIDE SEQUENCE</scope>
    <source>
        <strain evidence="1">HT42</strain>
    </source>
</reference>
<dbReference type="NCBIfam" id="TIGR02841">
    <property type="entry name" value="spore_YyaC"/>
    <property type="match status" value="1"/>
</dbReference>
<keyword evidence="2" id="KW-1185">Reference proteome</keyword>
<evidence type="ECO:0000313" key="1">
    <source>
        <dbReference type="EMBL" id="MDA5110807.1"/>
    </source>
</evidence>
<name>A0A9X3Z5C0_9BACL</name>
<gene>
    <name evidence="1" type="primary">yyaC</name>
    <name evidence="1" type="ORF">O3V59_20920</name>
</gene>
<dbReference type="Pfam" id="PF06866">
    <property type="entry name" value="DUF1256"/>
    <property type="match status" value="1"/>
</dbReference>
<keyword evidence="1" id="KW-0645">Protease</keyword>
<dbReference type="SUPFAM" id="SSF53163">
    <property type="entry name" value="HybD-like"/>
    <property type="match status" value="1"/>
</dbReference>
<dbReference type="GO" id="GO:0006508">
    <property type="term" value="P:proteolysis"/>
    <property type="evidence" value="ECO:0007669"/>
    <property type="project" value="UniProtKB-KW"/>
</dbReference>
<comment type="caution">
    <text evidence="1">The sequence shown here is derived from an EMBL/GenBank/DDBJ whole genome shotgun (WGS) entry which is preliminary data.</text>
</comment>
<dbReference type="InterPro" id="IPR023430">
    <property type="entry name" value="Pept_HybD-like_dom_sf"/>
</dbReference>
<dbReference type="AlphaFoldDB" id="A0A9X3Z5C0"/>
<protein>
    <submittedName>
        <fullName evidence="1">Spore protease YyaC</fullName>
    </submittedName>
</protein>
<evidence type="ECO:0000313" key="2">
    <source>
        <dbReference type="Proteomes" id="UP001151071"/>
    </source>
</evidence>
<organism evidence="1 2">
    <name type="scientific">Brevibacillus thermoruber</name>
    <dbReference type="NCBI Taxonomy" id="33942"/>
    <lineage>
        <taxon>Bacteria</taxon>
        <taxon>Bacillati</taxon>
        <taxon>Bacillota</taxon>
        <taxon>Bacilli</taxon>
        <taxon>Bacillales</taxon>
        <taxon>Paenibacillaceae</taxon>
        <taxon>Brevibacillus</taxon>
    </lineage>
</organism>
<keyword evidence="1" id="KW-0378">Hydrolase</keyword>
<dbReference type="EMBL" id="JAPYYP010000044">
    <property type="protein sequence ID" value="MDA5110807.1"/>
    <property type="molecule type" value="Genomic_DNA"/>
</dbReference>